<dbReference type="SUPFAM" id="SSF51556">
    <property type="entry name" value="Metallo-dependent hydrolases"/>
    <property type="match status" value="1"/>
</dbReference>
<reference evidence="2" key="1">
    <citation type="submission" date="2022-03" db="EMBL/GenBank/DDBJ databases">
        <title>De novo assembled genomes of Belliella spp. (Cyclobacteriaceae) strains.</title>
        <authorList>
            <person name="Szabo A."/>
            <person name="Korponai K."/>
            <person name="Felfoldi T."/>
        </authorList>
    </citation>
    <scope>NUCLEOTIDE SEQUENCE</scope>
    <source>
        <strain evidence="2">DSM 111903</strain>
    </source>
</reference>
<comment type="caution">
    <text evidence="2">The sequence shown here is derived from an EMBL/GenBank/DDBJ whole genome shotgun (WGS) entry which is preliminary data.</text>
</comment>
<dbReference type="Proteomes" id="UP001165430">
    <property type="component" value="Unassembled WGS sequence"/>
</dbReference>
<dbReference type="InterPro" id="IPR013108">
    <property type="entry name" value="Amidohydro_3"/>
</dbReference>
<evidence type="ECO:0000313" key="3">
    <source>
        <dbReference type="Proteomes" id="UP001165430"/>
    </source>
</evidence>
<organism evidence="2 3">
    <name type="scientific">Belliella alkalica</name>
    <dbReference type="NCBI Taxonomy" id="1730871"/>
    <lineage>
        <taxon>Bacteria</taxon>
        <taxon>Pseudomonadati</taxon>
        <taxon>Bacteroidota</taxon>
        <taxon>Cytophagia</taxon>
        <taxon>Cytophagales</taxon>
        <taxon>Cyclobacteriaceae</taxon>
        <taxon>Belliella</taxon>
    </lineage>
</organism>
<accession>A0ABS9VHC4</accession>
<evidence type="ECO:0000313" key="2">
    <source>
        <dbReference type="EMBL" id="MCH7415826.1"/>
    </source>
</evidence>
<dbReference type="RefSeq" id="WP_241414690.1">
    <property type="nucleotide sequence ID" value="NZ_JAKZGO010000032.1"/>
</dbReference>
<keyword evidence="3" id="KW-1185">Reference proteome</keyword>
<dbReference type="SUPFAM" id="SSF51338">
    <property type="entry name" value="Composite domain of metallo-dependent hydrolases"/>
    <property type="match status" value="1"/>
</dbReference>
<dbReference type="EMBL" id="JAKZGO010000032">
    <property type="protein sequence ID" value="MCH7415826.1"/>
    <property type="molecule type" value="Genomic_DNA"/>
</dbReference>
<dbReference type="Pfam" id="PF07969">
    <property type="entry name" value="Amidohydro_3"/>
    <property type="match status" value="1"/>
</dbReference>
<evidence type="ECO:0000259" key="1">
    <source>
        <dbReference type="Pfam" id="PF07969"/>
    </source>
</evidence>
<proteinExistence type="predicted"/>
<dbReference type="InterPro" id="IPR050378">
    <property type="entry name" value="Metallo-dep_Hydrolases_sf"/>
</dbReference>
<dbReference type="Gene3D" id="3.20.20.140">
    <property type="entry name" value="Metal-dependent hydrolases"/>
    <property type="match status" value="2"/>
</dbReference>
<sequence length="530" mass="58738">MKYFISFCLTCAIILGCVDNLFCQVLHENNSGKSYYIHGAMVYDGISVNPNKVNVLISEGKIVLLDSEETRSQGLKNAEYIDASGLVLAPGFIDPHTHLESDLSSPDKNQNLSALFQGVTTVFAGNDGGSPFPIDRSFRQWTENGIGTNVALFVGHGTVRRLILGIKDVQPDSLQLEKMKSLIAQAMEEGAFGMSTGLFYAPGSFAKSEEVIELAKVAASYGGIYDTHIRDESSYSIGLIESIKETLDIGRKANIPLHFSHIKALGSDVWGFSGQVIEMIEQAKNEGLEITANQYPYIASRTSLIAALIPRWAEDGGYDALLERLEEPSLRDRILLEIKENIRRRGGEASLIISAEDLKEYHDHSLDKLSDKYGMPAEQLVIEILQKAAGVRVVSFNMKESDLIHFMKQDWVFTGSDGVVGHPRKFGSFSRKIEKYVIQDQVISLGEMIKKSSWDVAFHFGIKDRGAIKQGFHADVIIFDPTKIKENASFQQPSEYSEGMEYVFVNGKLVVNKGEFSGELVGITIRKNQQ</sequence>
<name>A0ABS9VHC4_9BACT</name>
<gene>
    <name evidence="2" type="ORF">MM213_20160</name>
</gene>
<dbReference type="PANTHER" id="PTHR11647">
    <property type="entry name" value="HYDRANTOINASE/DIHYDROPYRIMIDINASE FAMILY MEMBER"/>
    <property type="match status" value="1"/>
</dbReference>
<dbReference type="InterPro" id="IPR011059">
    <property type="entry name" value="Metal-dep_hydrolase_composite"/>
</dbReference>
<feature type="domain" description="Amidohydrolase 3" evidence="1">
    <location>
        <begin position="80"/>
        <end position="511"/>
    </location>
</feature>
<dbReference type="PROSITE" id="PS51257">
    <property type="entry name" value="PROKAR_LIPOPROTEIN"/>
    <property type="match status" value="1"/>
</dbReference>
<protein>
    <submittedName>
        <fullName evidence="2">Amidohydrolase family protein</fullName>
    </submittedName>
</protein>
<dbReference type="PANTHER" id="PTHR11647:SF1">
    <property type="entry name" value="COLLAPSIN RESPONSE MEDIATOR PROTEIN"/>
    <property type="match status" value="1"/>
</dbReference>
<dbReference type="InterPro" id="IPR032466">
    <property type="entry name" value="Metal_Hydrolase"/>
</dbReference>